<comment type="caution">
    <text evidence="3">The sequence shown here is derived from an EMBL/GenBank/DDBJ whole genome shotgun (WGS) entry which is preliminary data.</text>
</comment>
<evidence type="ECO:0000259" key="2">
    <source>
        <dbReference type="SMART" id="SM00382"/>
    </source>
</evidence>
<dbReference type="SMART" id="SM00382">
    <property type="entry name" value="AAA"/>
    <property type="match status" value="1"/>
</dbReference>
<dbReference type="NCBIfam" id="NF004041">
    <property type="entry name" value="PRK05541.1"/>
    <property type="match status" value="1"/>
</dbReference>
<evidence type="ECO:0000313" key="4">
    <source>
        <dbReference type="Proteomes" id="UP000659697"/>
    </source>
</evidence>
<evidence type="ECO:0000313" key="3">
    <source>
        <dbReference type="EMBL" id="GHG69362.1"/>
    </source>
</evidence>
<name>A0ABQ3KZM1_9ALTE</name>
<organism evidence="3 4">
    <name type="scientific">Alishewanella longhuensis</name>
    <dbReference type="NCBI Taxonomy" id="1091037"/>
    <lineage>
        <taxon>Bacteria</taxon>
        <taxon>Pseudomonadati</taxon>
        <taxon>Pseudomonadota</taxon>
        <taxon>Gammaproteobacteria</taxon>
        <taxon>Alteromonadales</taxon>
        <taxon>Alteromonadaceae</taxon>
        <taxon>Alishewanella</taxon>
    </lineage>
</organism>
<dbReference type="GO" id="GO:0016301">
    <property type="term" value="F:kinase activity"/>
    <property type="evidence" value="ECO:0007669"/>
    <property type="project" value="UniProtKB-KW"/>
</dbReference>
<accession>A0ABQ3KZM1</accession>
<dbReference type="Gene3D" id="3.40.50.300">
    <property type="entry name" value="P-loop containing nucleotide triphosphate hydrolases"/>
    <property type="match status" value="1"/>
</dbReference>
<dbReference type="InterPro" id="IPR059117">
    <property type="entry name" value="APS_kinase_dom"/>
</dbReference>
<dbReference type="Proteomes" id="UP000659697">
    <property type="component" value="Unassembled WGS sequence"/>
</dbReference>
<proteinExistence type="predicted"/>
<reference evidence="4" key="1">
    <citation type="journal article" date="2019" name="Int. J. Syst. Evol. Microbiol.">
        <title>The Global Catalogue of Microorganisms (GCM) 10K type strain sequencing project: providing services to taxonomists for standard genome sequencing and annotation.</title>
        <authorList>
            <consortium name="The Broad Institute Genomics Platform"/>
            <consortium name="The Broad Institute Genome Sequencing Center for Infectious Disease"/>
            <person name="Wu L."/>
            <person name="Ma J."/>
        </authorList>
    </citation>
    <scope>NUCLEOTIDE SEQUENCE [LARGE SCALE GENOMIC DNA]</scope>
    <source>
        <strain evidence="4">CGMCC 1.7003</strain>
    </source>
</reference>
<dbReference type="CDD" id="cd02027">
    <property type="entry name" value="APSK"/>
    <property type="match status" value="1"/>
</dbReference>
<dbReference type="SUPFAM" id="SSF52540">
    <property type="entry name" value="P-loop containing nucleoside triphosphate hydrolases"/>
    <property type="match status" value="1"/>
</dbReference>
<dbReference type="InterPro" id="IPR003593">
    <property type="entry name" value="AAA+_ATPase"/>
</dbReference>
<keyword evidence="4" id="KW-1185">Reference proteome</keyword>
<dbReference type="PANTHER" id="PTHR42700:SF1">
    <property type="entry name" value="SULFATE ADENYLYLTRANSFERASE"/>
    <property type="match status" value="1"/>
</dbReference>
<dbReference type="EMBL" id="BNAO01000004">
    <property type="protein sequence ID" value="GHG69362.1"/>
    <property type="molecule type" value="Genomic_DNA"/>
</dbReference>
<evidence type="ECO:0000256" key="1">
    <source>
        <dbReference type="ARBA" id="ARBA00022679"/>
    </source>
</evidence>
<feature type="domain" description="AAA+ ATPase" evidence="2">
    <location>
        <begin position="6"/>
        <end position="178"/>
    </location>
</feature>
<protein>
    <submittedName>
        <fullName evidence="3">Adenylyl-sulfate kinase</fullName>
    </submittedName>
</protein>
<gene>
    <name evidence="3" type="primary">cysC</name>
    <name evidence="3" type="ORF">GCM10010919_19250</name>
</gene>
<keyword evidence="1" id="KW-0808">Transferase</keyword>
<dbReference type="PANTHER" id="PTHR42700">
    <property type="entry name" value="SULFATE ADENYLYLTRANSFERASE"/>
    <property type="match status" value="1"/>
</dbReference>
<dbReference type="InterPro" id="IPR050512">
    <property type="entry name" value="Sulf_AdTrans/APS_kinase"/>
</dbReference>
<dbReference type="Pfam" id="PF01583">
    <property type="entry name" value="APS_kinase"/>
    <property type="match status" value="1"/>
</dbReference>
<sequence>MTKPETGHVIWLTGLSGAGKSTIAHHLVSLCLEHKKRPVLLDGDQVRAAIADPNWGFDIASRRRGSYIYGRLAAMLAQQGHLVIVPTISMFAEVRQWNRQHIPGYFEVYLKVTQQVRQQRDPKALYQQHQAGLNQDMAGLDLLFEEPNSPDLIINNNGDSDNIEPVARQILQQFSQVFPNALTEGAC</sequence>
<dbReference type="RefSeq" id="WP_189432709.1">
    <property type="nucleotide sequence ID" value="NZ_BNAO01000004.1"/>
</dbReference>
<keyword evidence="3" id="KW-0418">Kinase</keyword>
<dbReference type="InterPro" id="IPR027417">
    <property type="entry name" value="P-loop_NTPase"/>
</dbReference>